<feature type="region of interest" description="Disordered" evidence="4">
    <location>
        <begin position="312"/>
        <end position="353"/>
    </location>
</feature>
<dbReference type="GO" id="GO:0000993">
    <property type="term" value="F:RNA polymerase II complex binding"/>
    <property type="evidence" value="ECO:0007669"/>
    <property type="project" value="TreeGrafter"/>
</dbReference>
<name>A0AAN6JRX4_9BASI</name>
<feature type="compositionally biased region" description="Acidic residues" evidence="4">
    <location>
        <begin position="693"/>
        <end position="726"/>
    </location>
</feature>
<evidence type="ECO:0000256" key="1">
    <source>
        <dbReference type="ARBA" id="ARBA00004123"/>
    </source>
</evidence>
<evidence type="ECO:0000256" key="2">
    <source>
        <dbReference type="ARBA" id="ARBA00007560"/>
    </source>
</evidence>
<dbReference type="EMBL" id="JAPDMZ010000056">
    <property type="protein sequence ID" value="KAK0552977.1"/>
    <property type="molecule type" value="Genomic_DNA"/>
</dbReference>
<dbReference type="GO" id="GO:0016593">
    <property type="term" value="C:Cdc73/Paf1 complex"/>
    <property type="evidence" value="ECO:0007669"/>
    <property type="project" value="InterPro"/>
</dbReference>
<dbReference type="Proteomes" id="UP001176517">
    <property type="component" value="Unassembled WGS sequence"/>
</dbReference>
<evidence type="ECO:0000256" key="3">
    <source>
        <dbReference type="ARBA" id="ARBA00023242"/>
    </source>
</evidence>
<feature type="compositionally biased region" description="Acidic residues" evidence="4">
    <location>
        <begin position="634"/>
        <end position="681"/>
    </location>
</feature>
<comment type="similarity">
    <text evidence="2">Belongs to the PAF1 family.</text>
</comment>
<gene>
    <name evidence="5" type="ORF">OC846_002700</name>
</gene>
<dbReference type="GO" id="GO:0003682">
    <property type="term" value="F:chromatin binding"/>
    <property type="evidence" value="ECO:0007669"/>
    <property type="project" value="TreeGrafter"/>
</dbReference>
<comment type="caution">
    <text evidence="5">The sequence shown here is derived from an EMBL/GenBank/DDBJ whole genome shotgun (WGS) entry which is preliminary data.</text>
</comment>
<dbReference type="GO" id="GO:0006368">
    <property type="term" value="P:transcription elongation by RNA polymerase II"/>
    <property type="evidence" value="ECO:0007669"/>
    <property type="project" value="InterPro"/>
</dbReference>
<dbReference type="Pfam" id="PF03985">
    <property type="entry name" value="Paf1"/>
    <property type="match status" value="2"/>
</dbReference>
<feature type="compositionally biased region" description="Basic residues" evidence="4">
    <location>
        <begin position="749"/>
        <end position="758"/>
    </location>
</feature>
<organism evidence="5 6">
    <name type="scientific">Tilletia horrida</name>
    <dbReference type="NCBI Taxonomy" id="155126"/>
    <lineage>
        <taxon>Eukaryota</taxon>
        <taxon>Fungi</taxon>
        <taxon>Dikarya</taxon>
        <taxon>Basidiomycota</taxon>
        <taxon>Ustilaginomycotina</taxon>
        <taxon>Exobasidiomycetes</taxon>
        <taxon>Tilletiales</taxon>
        <taxon>Tilletiaceae</taxon>
        <taxon>Tilletia</taxon>
    </lineage>
</organism>
<evidence type="ECO:0000313" key="5">
    <source>
        <dbReference type="EMBL" id="KAK0552977.1"/>
    </source>
</evidence>
<reference evidence="5" key="1">
    <citation type="journal article" date="2023" name="PhytoFront">
        <title>Draft Genome Resources of Seven Strains of Tilletia horrida, Causal Agent of Kernel Smut of Rice.</title>
        <authorList>
            <person name="Khanal S."/>
            <person name="Antony Babu S."/>
            <person name="Zhou X.G."/>
        </authorList>
    </citation>
    <scope>NUCLEOTIDE SEQUENCE</scope>
    <source>
        <strain evidence="5">TX6</strain>
    </source>
</reference>
<sequence>MSSRKRDTIDRVKFVNPLPLPPYPAKLVNTPLLPERYGHPSFAKRLASEIPIPLLYDAEAGIHPDIAGAVPGIWLQDSSTFDLPISVPAPADVNLNDIDATDAFLLQDFSLALQQQPGPSASAAAGLEVGSVKGSAASSSAATAAAVAHHIQNQHNAALGPLARSSLGANDVTWLRRTEYLSAEAKRQRAQEIKQRVQPEVDVSRGAQVKAIAQSFAAVRNAPGGRGPSAAPLSSLKHPNKPGVHAVESFDVLPDPETWATEYQLVRFLDWPGRVSKGGQPVSDPRLDVHLLRPVGHDKNQIISVYMPSGQFGEQEVPSQSEEDIQQEYEEAKAAAESLPEEATEESTHTRAEALTNAETTRTAKLSLYKYIAETQKAVQELNSVEKEQLAAARFAKRRRTGVFPEPVVASEVGGEGEDDLAALAAAEMAAVTNTAYSTKFVYVRDYEADTETGGSSTAGQLIFVFDDGQADDDIVGRLEAPLKEHGLSDSFPAEAQAKYGSVDIVETDPLTGLPKETADAVQKRESETLPPQSRLERAYRAKLIEHNREDEPERSRMGLESRSNLKAAYYHPLSLNFKLRMKRHKKTEKPSETADFWDAVEISQRHLRENEVYLRLNSRKEFDDLDKMDLSIQEEEVAPEGEADAYGEADAEGEVDMDAAGEDVDADADGDDDAEGDAEIEAQLANGTSADVEGEDEEEEEGDKEEDDDEDDDADADEDMDDEELAALRADAEQNGDDVGADSGERSRRSRRSAAAE</sequence>
<protein>
    <submittedName>
        <fullName evidence="5">Uncharacterized protein</fullName>
    </submittedName>
</protein>
<feature type="region of interest" description="Disordered" evidence="4">
    <location>
        <begin position="634"/>
        <end position="758"/>
    </location>
</feature>
<keyword evidence="3" id="KW-0539">Nucleus</keyword>
<dbReference type="PANTHER" id="PTHR23188:SF12">
    <property type="entry name" value="RNA POLYMERASE II-ASSOCIATED FACTOR 1 HOMOLOG"/>
    <property type="match status" value="1"/>
</dbReference>
<proteinExistence type="inferred from homology"/>
<evidence type="ECO:0000256" key="4">
    <source>
        <dbReference type="SAM" id="MobiDB-lite"/>
    </source>
</evidence>
<evidence type="ECO:0000313" key="6">
    <source>
        <dbReference type="Proteomes" id="UP001176517"/>
    </source>
</evidence>
<comment type="subcellular location">
    <subcellularLocation>
        <location evidence="1">Nucleus</location>
    </subcellularLocation>
</comment>
<accession>A0AAN6JRX4</accession>
<dbReference type="PANTHER" id="PTHR23188">
    <property type="entry name" value="RNA POLYMERASE II-ASSOCIATED FACTOR 1 HOMOLOG"/>
    <property type="match status" value="1"/>
</dbReference>
<dbReference type="InterPro" id="IPR007133">
    <property type="entry name" value="RNA_pol_II-assoc_Paf1"/>
</dbReference>
<dbReference type="AlphaFoldDB" id="A0AAN6JRX4"/>
<keyword evidence="6" id="KW-1185">Reference proteome</keyword>